<feature type="domain" description="Arrestin C-terminal-like" evidence="2">
    <location>
        <begin position="187"/>
        <end position="315"/>
    </location>
</feature>
<organism evidence="3 4">
    <name type="scientific">Biomphalaria glabrata</name>
    <name type="common">Bloodfluke planorb</name>
    <name type="synonym">Freshwater snail</name>
    <dbReference type="NCBI Taxonomy" id="6526"/>
    <lineage>
        <taxon>Eukaryota</taxon>
        <taxon>Metazoa</taxon>
        <taxon>Spiralia</taxon>
        <taxon>Lophotrochozoa</taxon>
        <taxon>Mollusca</taxon>
        <taxon>Gastropoda</taxon>
        <taxon>Heterobranchia</taxon>
        <taxon>Euthyneura</taxon>
        <taxon>Panpulmonata</taxon>
        <taxon>Hygrophila</taxon>
        <taxon>Lymnaeoidea</taxon>
        <taxon>Planorbidae</taxon>
        <taxon>Biomphalaria</taxon>
    </lineage>
</organism>
<keyword evidence="3" id="KW-1185">Reference proteome</keyword>
<reference evidence="4" key="1">
    <citation type="submission" date="2025-08" db="UniProtKB">
        <authorList>
            <consortium name="RefSeq"/>
        </authorList>
    </citation>
    <scope>IDENTIFICATION</scope>
</reference>
<dbReference type="Pfam" id="PF00339">
    <property type="entry name" value="Arrestin_N"/>
    <property type="match status" value="1"/>
</dbReference>
<sequence>MARVQCFAILTNDPRSVCWAGGLLDGKVTLDITAPLPVRGVRMTFLGEGRVEWTEGHAVNQTTGAMKQSQKIFKNLRTIHETETYSKTTTILYGADPESTYNYVLPAGNHTMPFELPVPSDLPSSFEGTHGYVRYWLECILDVVGHPEHTTKKAFTVISKYNLNTDPVASKEIKRRQEVNVCCGCGSPGFFDIRYYVSRRGYMPGEKMVIDIRVRNYTNNLLHLKLRFIMSTIYHAKSKSLKIDKRLHEGEKQIQSAGSLKWDPEIATPPLPPTGLGGSRVIDIRYWLEVELTSTAYFADSIHFADEIKIGTLPLTNISSALPITDQPYARAGRHLLPIGYPMPEIRGPATTPNGHIDAINWPPSDAESGAVATRFHAYNGHVQQRSTPSNSSIW</sequence>
<dbReference type="InterPro" id="IPR011021">
    <property type="entry name" value="Arrestin-like_N"/>
</dbReference>
<comment type="similarity">
    <text evidence="1">Belongs to the arrestin family.</text>
</comment>
<dbReference type="Gene3D" id="2.60.40.640">
    <property type="match status" value="2"/>
</dbReference>
<dbReference type="GeneID" id="106071957"/>
<name>A0A9W2Z2E9_BIOGL</name>
<dbReference type="Pfam" id="PF02752">
    <property type="entry name" value="Arrestin_C"/>
    <property type="match status" value="1"/>
</dbReference>
<proteinExistence type="inferred from homology"/>
<dbReference type="OMA" id="HAYNGHV"/>
<accession>A0A9W2Z2E9</accession>
<dbReference type="OrthoDB" id="2333384at2759"/>
<protein>
    <submittedName>
        <fullName evidence="4">Arrestin domain-containing protein 17-like</fullName>
    </submittedName>
</protein>
<dbReference type="SUPFAM" id="SSF81296">
    <property type="entry name" value="E set domains"/>
    <property type="match status" value="2"/>
</dbReference>
<dbReference type="InterPro" id="IPR014756">
    <property type="entry name" value="Ig_E-set"/>
</dbReference>
<dbReference type="GO" id="GO:0015031">
    <property type="term" value="P:protein transport"/>
    <property type="evidence" value="ECO:0007669"/>
    <property type="project" value="TreeGrafter"/>
</dbReference>
<dbReference type="RefSeq" id="XP_055869114.1">
    <property type="nucleotide sequence ID" value="XM_056013139.1"/>
</dbReference>
<dbReference type="GO" id="GO:0005737">
    <property type="term" value="C:cytoplasm"/>
    <property type="evidence" value="ECO:0007669"/>
    <property type="project" value="TreeGrafter"/>
</dbReference>
<dbReference type="PANTHER" id="PTHR11188">
    <property type="entry name" value="ARRESTIN DOMAIN CONTAINING PROTEIN"/>
    <property type="match status" value="1"/>
</dbReference>
<dbReference type="InterPro" id="IPR050357">
    <property type="entry name" value="Arrestin_domain-protein"/>
</dbReference>
<evidence type="ECO:0000259" key="2">
    <source>
        <dbReference type="SMART" id="SM01017"/>
    </source>
</evidence>
<evidence type="ECO:0000313" key="3">
    <source>
        <dbReference type="Proteomes" id="UP001165740"/>
    </source>
</evidence>
<dbReference type="InterPro" id="IPR011022">
    <property type="entry name" value="Arrestin_C-like"/>
</dbReference>
<gene>
    <name evidence="4" type="primary">LOC106071957</name>
</gene>
<dbReference type="SMART" id="SM01017">
    <property type="entry name" value="Arrestin_C"/>
    <property type="match status" value="1"/>
</dbReference>
<dbReference type="InterPro" id="IPR014752">
    <property type="entry name" value="Arrestin-like_C"/>
</dbReference>
<evidence type="ECO:0000313" key="4">
    <source>
        <dbReference type="RefSeq" id="XP_055869114.1"/>
    </source>
</evidence>
<evidence type="ECO:0000256" key="1">
    <source>
        <dbReference type="ARBA" id="ARBA00005298"/>
    </source>
</evidence>
<dbReference type="AlphaFoldDB" id="A0A9W2Z2E9"/>
<dbReference type="Proteomes" id="UP001165740">
    <property type="component" value="Chromosome 1"/>
</dbReference>
<dbReference type="PANTHER" id="PTHR11188:SF176">
    <property type="entry name" value="ARRESTIN DOMAIN-CONTAINING PROTEIN 1"/>
    <property type="match status" value="1"/>
</dbReference>